<evidence type="ECO:0000259" key="4">
    <source>
        <dbReference type="PROSITE" id="PS50887"/>
    </source>
</evidence>
<organism evidence="5 6">
    <name type="scientific">Desulfuromonas soudanensis</name>
    <dbReference type="NCBI Taxonomy" id="1603606"/>
    <lineage>
        <taxon>Bacteria</taxon>
        <taxon>Pseudomonadati</taxon>
        <taxon>Thermodesulfobacteriota</taxon>
        <taxon>Desulfuromonadia</taxon>
        <taxon>Desulfuromonadales</taxon>
        <taxon>Desulfuromonadaceae</taxon>
        <taxon>Desulfuromonas</taxon>
    </lineage>
</organism>
<evidence type="ECO:0000313" key="5">
    <source>
        <dbReference type="EMBL" id="ALC15033.1"/>
    </source>
</evidence>
<dbReference type="CDD" id="cd00130">
    <property type="entry name" value="PAS"/>
    <property type="match status" value="1"/>
</dbReference>
<dbReference type="SUPFAM" id="SSF55785">
    <property type="entry name" value="PYP-like sensor domain (PAS domain)"/>
    <property type="match status" value="1"/>
</dbReference>
<dbReference type="RefSeq" id="WP_053549273.1">
    <property type="nucleotide sequence ID" value="NZ_CP010802.1"/>
</dbReference>
<dbReference type="Proteomes" id="UP000057158">
    <property type="component" value="Chromosome"/>
</dbReference>
<dbReference type="InterPro" id="IPR052155">
    <property type="entry name" value="Biofilm_reg_signaling"/>
</dbReference>
<dbReference type="PATRIC" id="fig|1603606.3.peg.261"/>
<dbReference type="Pfam" id="PF00563">
    <property type="entry name" value="EAL"/>
    <property type="match status" value="1"/>
</dbReference>
<evidence type="ECO:0000313" key="6">
    <source>
        <dbReference type="Proteomes" id="UP000057158"/>
    </source>
</evidence>
<dbReference type="Pfam" id="PF00990">
    <property type="entry name" value="GGDEF"/>
    <property type="match status" value="1"/>
</dbReference>
<dbReference type="InterPro" id="IPR035919">
    <property type="entry name" value="EAL_sf"/>
</dbReference>
<dbReference type="KEGG" id="des:DSOUD_0233"/>
<feature type="domain" description="PAC" evidence="2">
    <location>
        <begin position="85"/>
        <end position="137"/>
    </location>
</feature>
<dbReference type="SMART" id="SM00267">
    <property type="entry name" value="GGDEF"/>
    <property type="match status" value="1"/>
</dbReference>
<feature type="domain" description="PAS" evidence="1">
    <location>
        <begin position="29"/>
        <end position="82"/>
    </location>
</feature>
<dbReference type="Pfam" id="PF13426">
    <property type="entry name" value="PAS_9"/>
    <property type="match status" value="1"/>
</dbReference>
<dbReference type="CDD" id="cd01949">
    <property type="entry name" value="GGDEF"/>
    <property type="match status" value="1"/>
</dbReference>
<dbReference type="SMART" id="SM00052">
    <property type="entry name" value="EAL"/>
    <property type="match status" value="1"/>
</dbReference>
<dbReference type="PROSITE" id="PS50113">
    <property type="entry name" value="PAC"/>
    <property type="match status" value="1"/>
</dbReference>
<dbReference type="InterPro" id="IPR035965">
    <property type="entry name" value="PAS-like_dom_sf"/>
</dbReference>
<dbReference type="Gene3D" id="3.30.70.270">
    <property type="match status" value="1"/>
</dbReference>
<reference evidence="5 6" key="1">
    <citation type="submission" date="2015-07" db="EMBL/GenBank/DDBJ databases">
        <title>Isolation and Genomic Characterization of a Novel Halophilic Metal-Reducing Deltaproteobacterium from the Deep Subsurface.</title>
        <authorList>
            <person name="Badalamenti J.P."/>
            <person name="Summers Z.M."/>
            <person name="Gralnick J.A."/>
            <person name="Bond D.R."/>
        </authorList>
    </citation>
    <scope>NUCLEOTIDE SEQUENCE [LARGE SCALE GENOMIC DNA]</scope>
    <source>
        <strain evidence="5 6">WTL</strain>
    </source>
</reference>
<name>A0A0M3QEW7_9BACT</name>
<dbReference type="PROSITE" id="PS50883">
    <property type="entry name" value="EAL"/>
    <property type="match status" value="1"/>
</dbReference>
<sequence length="567" mass="63827">MREREDGLIAGGDGYRELYLQTPVMMHSIDSTGRLLEVSDFWLEVLGYEREEVLGTKLTLYLSENSRRLAEDTFLPQFFRVGFVKDVPYQMVKKNGEVIDVLVSAVSERDRLGNIRRSMAGILDVTERKKTEEEIYRLAHYDQLTGQPNRFLLRDRLHQALAQGIRDGEEVAVFFLDLDRFKWVNDTLGHAAGDALLQVVARRLTECVRAIDTVARIGGDEFVVILYGILSSDDLAVFASRILESLSRPTCLEGKEFIASASIGIAICPVDGEDEDTLLRNADTAMYAAKEVGGNSYQFFSTEMAARAQAKLGIESSLRRAFNHQEFFLVYQPQFDLRTRKISGFEALLRWAHPTEGTIGPSRFIPVAEETGLIIPLGAWVLQTACRQAMAWRKAGFPRMRMAVNISARQFARPDFIDLVEGVLKETGLEPELLEIELTETTVMESIEEAITTLTDLKIRKVNLAIDDFGTGYSSLIYLKHFPFDRIKIAQEFVRNIPGDPEDRAIVEAILVMGRSLKLAVIAEGVEKKEQLDFLTKRHCHEMQGYYFGRPACAGEIPGRIISGGLH</sequence>
<dbReference type="InterPro" id="IPR000700">
    <property type="entry name" value="PAS-assoc_C"/>
</dbReference>
<accession>A0A0M3QEW7</accession>
<proteinExistence type="predicted"/>
<dbReference type="InterPro" id="IPR000160">
    <property type="entry name" value="GGDEF_dom"/>
</dbReference>
<feature type="domain" description="EAL" evidence="3">
    <location>
        <begin position="311"/>
        <end position="565"/>
    </location>
</feature>
<dbReference type="InterPro" id="IPR001633">
    <property type="entry name" value="EAL_dom"/>
</dbReference>
<gene>
    <name evidence="5" type="ORF">DSOUD_0233</name>
</gene>
<evidence type="ECO:0000259" key="2">
    <source>
        <dbReference type="PROSITE" id="PS50113"/>
    </source>
</evidence>
<dbReference type="FunFam" id="3.20.20.450:FF:000001">
    <property type="entry name" value="Cyclic di-GMP phosphodiesterase yahA"/>
    <property type="match status" value="1"/>
</dbReference>
<dbReference type="PANTHER" id="PTHR44757">
    <property type="entry name" value="DIGUANYLATE CYCLASE DGCP"/>
    <property type="match status" value="1"/>
</dbReference>
<dbReference type="Gene3D" id="3.20.20.450">
    <property type="entry name" value="EAL domain"/>
    <property type="match status" value="1"/>
</dbReference>
<dbReference type="InterPro" id="IPR001610">
    <property type="entry name" value="PAC"/>
</dbReference>
<dbReference type="STRING" id="1603606.DSOUD_0233"/>
<dbReference type="SMART" id="SM00086">
    <property type="entry name" value="PAC"/>
    <property type="match status" value="1"/>
</dbReference>
<dbReference type="SUPFAM" id="SSF141868">
    <property type="entry name" value="EAL domain-like"/>
    <property type="match status" value="1"/>
</dbReference>
<evidence type="ECO:0000259" key="3">
    <source>
        <dbReference type="PROSITE" id="PS50883"/>
    </source>
</evidence>
<dbReference type="EMBL" id="CP010802">
    <property type="protein sequence ID" value="ALC15033.1"/>
    <property type="molecule type" value="Genomic_DNA"/>
</dbReference>
<keyword evidence="6" id="KW-1185">Reference proteome</keyword>
<dbReference type="SUPFAM" id="SSF55073">
    <property type="entry name" value="Nucleotide cyclase"/>
    <property type="match status" value="1"/>
</dbReference>
<dbReference type="Gene3D" id="3.30.450.20">
    <property type="entry name" value="PAS domain"/>
    <property type="match status" value="1"/>
</dbReference>
<dbReference type="NCBIfam" id="TIGR00229">
    <property type="entry name" value="sensory_box"/>
    <property type="match status" value="1"/>
</dbReference>
<dbReference type="InterPro" id="IPR029787">
    <property type="entry name" value="Nucleotide_cyclase"/>
</dbReference>
<dbReference type="OrthoDB" id="9777298at2"/>
<dbReference type="PANTHER" id="PTHR44757:SF2">
    <property type="entry name" value="BIOFILM ARCHITECTURE MAINTENANCE PROTEIN MBAA"/>
    <property type="match status" value="1"/>
</dbReference>
<protein>
    <submittedName>
        <fullName evidence="5">Putative diguanylate cyclase</fullName>
    </submittedName>
</protein>
<dbReference type="NCBIfam" id="TIGR00254">
    <property type="entry name" value="GGDEF"/>
    <property type="match status" value="1"/>
</dbReference>
<dbReference type="PROSITE" id="PS50112">
    <property type="entry name" value="PAS"/>
    <property type="match status" value="1"/>
</dbReference>
<dbReference type="PROSITE" id="PS50887">
    <property type="entry name" value="GGDEF"/>
    <property type="match status" value="1"/>
</dbReference>
<dbReference type="InterPro" id="IPR000014">
    <property type="entry name" value="PAS"/>
</dbReference>
<dbReference type="AlphaFoldDB" id="A0A0M3QEW7"/>
<dbReference type="CDD" id="cd01948">
    <property type="entry name" value="EAL"/>
    <property type="match status" value="1"/>
</dbReference>
<evidence type="ECO:0000259" key="1">
    <source>
        <dbReference type="PROSITE" id="PS50112"/>
    </source>
</evidence>
<feature type="domain" description="GGDEF" evidence="4">
    <location>
        <begin position="169"/>
        <end position="302"/>
    </location>
</feature>
<dbReference type="InterPro" id="IPR043128">
    <property type="entry name" value="Rev_trsase/Diguanyl_cyclase"/>
</dbReference>